<keyword evidence="1" id="KW-0472">Membrane</keyword>
<protein>
    <submittedName>
        <fullName evidence="2">Uncharacterized protein</fullName>
    </submittedName>
</protein>
<feature type="transmembrane region" description="Helical" evidence="1">
    <location>
        <begin position="6"/>
        <end position="27"/>
    </location>
</feature>
<name>A0A1A9QBP3_9MOLU</name>
<keyword evidence="1" id="KW-0812">Transmembrane</keyword>
<gene>
    <name evidence="2" type="ORF">A6V39_03755</name>
</gene>
<reference evidence="3" key="1">
    <citation type="submission" date="2016-04" db="EMBL/GenBank/DDBJ databases">
        <authorList>
            <person name="Quiroz-Castaneda R.E."/>
            <person name="Martinez-Ocampo F."/>
        </authorList>
    </citation>
    <scope>NUCLEOTIDE SEQUENCE [LARGE SCALE GENOMIC DNA]</scope>
    <source>
        <strain evidence="3">INIFAP01</strain>
    </source>
</reference>
<evidence type="ECO:0000313" key="3">
    <source>
        <dbReference type="Proteomes" id="UP000077623"/>
    </source>
</evidence>
<dbReference type="Proteomes" id="UP000077623">
    <property type="component" value="Unassembled WGS sequence"/>
</dbReference>
<evidence type="ECO:0000313" key="2">
    <source>
        <dbReference type="EMBL" id="OAL10002.1"/>
    </source>
</evidence>
<evidence type="ECO:0000256" key="1">
    <source>
        <dbReference type="SAM" id="Phobius"/>
    </source>
</evidence>
<organism evidence="2 3">
    <name type="scientific">Candidatus Mycoplasma haematobovis</name>
    <dbReference type="NCBI Taxonomy" id="432608"/>
    <lineage>
        <taxon>Bacteria</taxon>
        <taxon>Bacillati</taxon>
        <taxon>Mycoplasmatota</taxon>
        <taxon>Mollicutes</taxon>
        <taxon>Mycoplasmataceae</taxon>
        <taxon>Mycoplasma</taxon>
    </lineage>
</organism>
<accession>A0A1A9QBP3</accession>
<dbReference type="STRING" id="432608.A6V39_03755"/>
<sequence length="199" mass="22024">MAPTKIASIAIISTGVVGGGIGTVYAFSPSKSKPIATTTIAQKLANEALTVLSDSEEARWAIKLHTYNHEVKNSNTEINLGGKLWGDLKSWCERKLKDVFKTTNNRIYEGIKKICTAPSNKEKLASANKTLATSDEDWGKRKTAYDKANDNELITGIQKNTENKEAIKQWCETALKEEYQGDQKNKYPLVAKWCVNDPA</sequence>
<dbReference type="EMBL" id="LWUJ01000012">
    <property type="protein sequence ID" value="OAL10002.1"/>
    <property type="molecule type" value="Genomic_DNA"/>
</dbReference>
<proteinExistence type="predicted"/>
<keyword evidence="1" id="KW-1133">Transmembrane helix</keyword>
<dbReference type="AlphaFoldDB" id="A0A1A9QBP3"/>
<comment type="caution">
    <text evidence="2">The sequence shown here is derived from an EMBL/GenBank/DDBJ whole genome shotgun (WGS) entry which is preliminary data.</text>
</comment>
<keyword evidence="3" id="KW-1185">Reference proteome</keyword>
<dbReference type="RefSeq" id="WP_187150388.1">
    <property type="nucleotide sequence ID" value="NZ_LWUJ01000012.1"/>
</dbReference>